<sequence>FFCGRQHESRPSTFRRHWLCQDSDMSSNTNKLHWTQRVALVRHNLHTASRSGDFKFFKALQAAGFMEGTNHVATLSAEFGDDADVVLAAMDNLNAGLAYVHQDAFKNLYENLKDKARDSDKEADRSELFVDITMQKNMADMAIDKMTSSALALINQQPEKMQEGAANVWITGTTIVADCMEVTIQQMDMIEDKLDDFIRLEESYTTVKASVVCAVTGLKGIFCLMDPTSPQDFQKPATRNSSIASASGAMFRRLSSAFVAPTTSSSRSSSNASAPSVHQRSGSVSSLGPVYRTPNYVRNSVSAGCPTSLPPQFNNNSFFERHKLSMIPPTPAAVSDEQDPFDTSVPPLPQMPEIHPLPALPSPTLNMHERMFGQAVV</sequence>
<keyword evidence="2" id="KW-1185">Reference proteome</keyword>
<comment type="caution">
    <text evidence="1">The sequence shown here is derived from an EMBL/GenBank/DDBJ whole genome shotgun (WGS) entry which is preliminary data.</text>
</comment>
<feature type="non-terminal residue" evidence="1">
    <location>
        <position position="1"/>
    </location>
</feature>
<gene>
    <name evidence="1" type="ORF">LTR37_011408</name>
</gene>
<evidence type="ECO:0000313" key="1">
    <source>
        <dbReference type="EMBL" id="KAK3708686.1"/>
    </source>
</evidence>
<organism evidence="1 2">
    <name type="scientific">Vermiconidia calcicola</name>
    <dbReference type="NCBI Taxonomy" id="1690605"/>
    <lineage>
        <taxon>Eukaryota</taxon>
        <taxon>Fungi</taxon>
        <taxon>Dikarya</taxon>
        <taxon>Ascomycota</taxon>
        <taxon>Pezizomycotina</taxon>
        <taxon>Dothideomycetes</taxon>
        <taxon>Dothideomycetidae</taxon>
        <taxon>Mycosphaerellales</taxon>
        <taxon>Extremaceae</taxon>
        <taxon>Vermiconidia</taxon>
    </lineage>
</organism>
<accession>A0ACC3N2E8</accession>
<protein>
    <submittedName>
        <fullName evidence="1">Uncharacterized protein</fullName>
    </submittedName>
</protein>
<name>A0ACC3N2E8_9PEZI</name>
<evidence type="ECO:0000313" key="2">
    <source>
        <dbReference type="Proteomes" id="UP001281147"/>
    </source>
</evidence>
<dbReference type="EMBL" id="JAUTXU010000099">
    <property type="protein sequence ID" value="KAK3708686.1"/>
    <property type="molecule type" value="Genomic_DNA"/>
</dbReference>
<reference evidence="1" key="1">
    <citation type="submission" date="2023-07" db="EMBL/GenBank/DDBJ databases">
        <title>Black Yeasts Isolated from many extreme environments.</title>
        <authorList>
            <person name="Coleine C."/>
            <person name="Stajich J.E."/>
            <person name="Selbmann L."/>
        </authorList>
    </citation>
    <scope>NUCLEOTIDE SEQUENCE</scope>
    <source>
        <strain evidence="1">CCFEE 5714</strain>
    </source>
</reference>
<dbReference type="Proteomes" id="UP001281147">
    <property type="component" value="Unassembled WGS sequence"/>
</dbReference>
<proteinExistence type="predicted"/>